<sequence>MFNLMQGVLVSLCFYLTHRQGLPSLIRLRYRFVITYVFSNIRFLKVPRSEKKER</sequence>
<comment type="caution">
    <text evidence="1">The sequence shown here is derived from an EMBL/GenBank/DDBJ whole genome shotgun (WGS) entry which is preliminary data.</text>
</comment>
<evidence type="ECO:0000313" key="2">
    <source>
        <dbReference type="Proteomes" id="UP000219020"/>
    </source>
</evidence>
<gene>
    <name evidence="1" type="ORF">BTN49_2021</name>
</gene>
<protein>
    <recommendedName>
        <fullName evidence="3">Mobile element protein</fullName>
    </recommendedName>
</protein>
<name>A0A2A5T2A9_9GAMM</name>
<organism evidence="1 2">
    <name type="scientific">Candidatus Enterovibrio escicola</name>
    <dbReference type="NCBI Taxonomy" id="1927127"/>
    <lineage>
        <taxon>Bacteria</taxon>
        <taxon>Pseudomonadati</taxon>
        <taxon>Pseudomonadota</taxon>
        <taxon>Gammaproteobacteria</taxon>
        <taxon>Vibrionales</taxon>
        <taxon>Vibrionaceae</taxon>
        <taxon>Enterovibrio</taxon>
    </lineage>
</organism>
<accession>A0A2A5T2A9</accession>
<dbReference type="AlphaFoldDB" id="A0A2A5T2A9"/>
<keyword evidence="2" id="KW-1185">Reference proteome</keyword>
<dbReference type="RefSeq" id="WP_199399476.1">
    <property type="nucleotide sequence ID" value="NZ_RPGF01000008.1"/>
</dbReference>
<dbReference type="Proteomes" id="UP000219020">
    <property type="component" value="Unassembled WGS sequence"/>
</dbReference>
<dbReference type="EMBL" id="NBYY01000022">
    <property type="protein sequence ID" value="PCS22292.1"/>
    <property type="molecule type" value="Genomic_DNA"/>
</dbReference>
<evidence type="ECO:0008006" key="3">
    <source>
        <dbReference type="Google" id="ProtNLM"/>
    </source>
</evidence>
<evidence type="ECO:0000313" key="1">
    <source>
        <dbReference type="EMBL" id="PCS22292.1"/>
    </source>
</evidence>
<reference evidence="2" key="1">
    <citation type="submission" date="2017-04" db="EMBL/GenBank/DDBJ databases">
        <title>Genome evolution of the luminous symbionts of deep sea anglerfish.</title>
        <authorList>
            <person name="Hendry T.A."/>
        </authorList>
    </citation>
    <scope>NUCLEOTIDE SEQUENCE [LARGE SCALE GENOMIC DNA]</scope>
</reference>
<proteinExistence type="predicted"/>